<keyword evidence="2" id="KW-1185">Reference proteome</keyword>
<organism evidence="1 2">
    <name type="scientific">Paenibacillus cellulosilyticus</name>
    <dbReference type="NCBI Taxonomy" id="375489"/>
    <lineage>
        <taxon>Bacteria</taxon>
        <taxon>Bacillati</taxon>
        <taxon>Bacillota</taxon>
        <taxon>Bacilli</taxon>
        <taxon>Bacillales</taxon>
        <taxon>Paenibacillaceae</taxon>
        <taxon>Paenibacillus</taxon>
    </lineage>
</organism>
<dbReference type="AlphaFoldDB" id="A0A2V2YYF3"/>
<name>A0A2V2YYF3_9BACL</name>
<dbReference type="Proteomes" id="UP000246635">
    <property type="component" value="Unassembled WGS sequence"/>
</dbReference>
<gene>
    <name evidence="1" type="ORF">DFQ01_103213</name>
</gene>
<reference evidence="1 2" key="1">
    <citation type="submission" date="2018-05" db="EMBL/GenBank/DDBJ databases">
        <title>Genomic Encyclopedia of Type Strains, Phase III (KMG-III): the genomes of soil and plant-associated and newly described type strains.</title>
        <authorList>
            <person name="Whitman W."/>
        </authorList>
    </citation>
    <scope>NUCLEOTIDE SEQUENCE [LARGE SCALE GENOMIC DNA]</scope>
    <source>
        <strain evidence="1 2">CECT 5696</strain>
    </source>
</reference>
<dbReference type="EMBL" id="QGTQ01000003">
    <property type="protein sequence ID" value="PWW06311.1"/>
    <property type="molecule type" value="Genomic_DNA"/>
</dbReference>
<accession>A0A2V2YYF3</accession>
<sequence>MPTVYIKRTIRKFYADDDGDVVYAMYEDVDSYVHFYYLNQPGTRDKMIEPIFFKEYKQIEEPISIEY</sequence>
<protein>
    <submittedName>
        <fullName evidence="1">Uncharacterized protein</fullName>
    </submittedName>
</protein>
<evidence type="ECO:0000313" key="1">
    <source>
        <dbReference type="EMBL" id="PWW06311.1"/>
    </source>
</evidence>
<comment type="caution">
    <text evidence="1">The sequence shown here is derived from an EMBL/GenBank/DDBJ whole genome shotgun (WGS) entry which is preliminary data.</text>
</comment>
<evidence type="ECO:0000313" key="2">
    <source>
        <dbReference type="Proteomes" id="UP000246635"/>
    </source>
</evidence>
<proteinExistence type="predicted"/>